<dbReference type="EMBL" id="CM042888">
    <property type="protein sequence ID" value="KAI4324579.1"/>
    <property type="molecule type" value="Genomic_DNA"/>
</dbReference>
<organism evidence="1 2">
    <name type="scientific">Melastoma candidum</name>
    <dbReference type="NCBI Taxonomy" id="119954"/>
    <lineage>
        <taxon>Eukaryota</taxon>
        <taxon>Viridiplantae</taxon>
        <taxon>Streptophyta</taxon>
        <taxon>Embryophyta</taxon>
        <taxon>Tracheophyta</taxon>
        <taxon>Spermatophyta</taxon>
        <taxon>Magnoliopsida</taxon>
        <taxon>eudicotyledons</taxon>
        <taxon>Gunneridae</taxon>
        <taxon>Pentapetalae</taxon>
        <taxon>rosids</taxon>
        <taxon>malvids</taxon>
        <taxon>Myrtales</taxon>
        <taxon>Melastomataceae</taxon>
        <taxon>Melastomatoideae</taxon>
        <taxon>Melastomateae</taxon>
        <taxon>Melastoma</taxon>
    </lineage>
</organism>
<proteinExistence type="predicted"/>
<evidence type="ECO:0000313" key="1">
    <source>
        <dbReference type="EMBL" id="KAI4324579.1"/>
    </source>
</evidence>
<dbReference type="Proteomes" id="UP001057402">
    <property type="component" value="Chromosome 9"/>
</dbReference>
<comment type="caution">
    <text evidence="1">The sequence shown here is derived from an EMBL/GenBank/DDBJ whole genome shotgun (WGS) entry which is preliminary data.</text>
</comment>
<protein>
    <submittedName>
        <fullName evidence="1">Uncharacterized protein</fullName>
    </submittedName>
</protein>
<keyword evidence="2" id="KW-1185">Reference proteome</keyword>
<name>A0ACB9MMK0_9MYRT</name>
<reference evidence="2" key="1">
    <citation type="journal article" date="2023" name="Front. Plant Sci.">
        <title>Chromosomal-level genome assembly of Melastoma candidum provides insights into trichome evolution.</title>
        <authorList>
            <person name="Zhong Y."/>
            <person name="Wu W."/>
            <person name="Sun C."/>
            <person name="Zou P."/>
            <person name="Liu Y."/>
            <person name="Dai S."/>
            <person name="Zhou R."/>
        </authorList>
    </citation>
    <scope>NUCLEOTIDE SEQUENCE [LARGE SCALE GENOMIC DNA]</scope>
</reference>
<sequence>MFLLKRIVVLAAVIACFFVPAKTVPNIEIINRQCFNQLVSEVGDAERAINDVFDKLLSDTITNGYNYKFQDVVGDDHIWGNAACNGNLPPDDCTKCLDIAKDYILQLCGFAGGAHCKLQDCRLRYEPYEFNSDW</sequence>
<gene>
    <name evidence="1" type="ORF">MLD38_030054</name>
</gene>
<evidence type="ECO:0000313" key="2">
    <source>
        <dbReference type="Proteomes" id="UP001057402"/>
    </source>
</evidence>
<accession>A0ACB9MMK0</accession>